<dbReference type="SUPFAM" id="SSF50494">
    <property type="entry name" value="Trypsin-like serine proteases"/>
    <property type="match status" value="1"/>
</dbReference>
<dbReference type="PRINTS" id="PR00722">
    <property type="entry name" value="CHYMOTRYPSIN"/>
</dbReference>
<dbReference type="SMART" id="SM00680">
    <property type="entry name" value="CLIP"/>
    <property type="match status" value="1"/>
</dbReference>
<dbReference type="PROSITE" id="PS50240">
    <property type="entry name" value="TRYPSIN_DOM"/>
    <property type="match status" value="1"/>
</dbReference>
<evidence type="ECO:0000256" key="9">
    <source>
        <dbReference type="ARBA" id="ARBA00024195"/>
    </source>
</evidence>
<keyword evidence="7 15" id="KW-0720">Serine protease</keyword>
<dbReference type="InterPro" id="IPR033116">
    <property type="entry name" value="TRYPSIN_SER"/>
</dbReference>
<feature type="non-terminal residue" evidence="19">
    <location>
        <position position="1101"/>
    </location>
</feature>
<evidence type="ECO:0000256" key="13">
    <source>
        <dbReference type="ARBA" id="ARBA00046432"/>
    </source>
</evidence>
<evidence type="ECO:0000313" key="19">
    <source>
        <dbReference type="EMBL" id="CAD1471604.1"/>
    </source>
</evidence>
<dbReference type="InterPro" id="IPR022700">
    <property type="entry name" value="CLIP"/>
</dbReference>
<dbReference type="Gene3D" id="3.40.50.10470">
    <property type="entry name" value="Translation initiation factor eif-2b, domain 2"/>
    <property type="match status" value="1"/>
</dbReference>
<dbReference type="InterPro" id="IPR042529">
    <property type="entry name" value="IF_2B-like_C"/>
</dbReference>
<evidence type="ECO:0000259" key="18">
    <source>
        <dbReference type="PROSITE" id="PS51888"/>
    </source>
</evidence>
<reference evidence="19" key="1">
    <citation type="submission" date="2020-07" db="EMBL/GenBank/DDBJ databases">
        <authorList>
            <person name="Nazaruddin N."/>
        </authorList>
    </citation>
    <scope>NUCLEOTIDE SEQUENCE</scope>
</reference>
<dbReference type="InterPro" id="IPR000649">
    <property type="entry name" value="IF-2B-related"/>
</dbReference>
<evidence type="ECO:0000313" key="20">
    <source>
        <dbReference type="Proteomes" id="UP000752696"/>
    </source>
</evidence>
<dbReference type="CDD" id="cd00190">
    <property type="entry name" value="Tryp_SPc"/>
    <property type="match status" value="1"/>
</dbReference>
<evidence type="ECO:0000256" key="10">
    <source>
        <dbReference type="ARBA" id="ARBA00043898"/>
    </source>
</evidence>
<evidence type="ECO:0000256" key="12">
    <source>
        <dbReference type="ARBA" id="ARBA00044236"/>
    </source>
</evidence>
<comment type="similarity">
    <text evidence="9">Belongs to the peptidase S1 family. CLIP subfamily.</text>
</comment>
<dbReference type="InterPro" id="IPR001314">
    <property type="entry name" value="Peptidase_S1A"/>
</dbReference>
<evidence type="ECO:0000256" key="2">
    <source>
        <dbReference type="ARBA" id="ARBA00007251"/>
    </source>
</evidence>
<evidence type="ECO:0000256" key="11">
    <source>
        <dbReference type="ARBA" id="ARBA00044208"/>
    </source>
</evidence>
<dbReference type="Pfam" id="PF00089">
    <property type="entry name" value="Trypsin"/>
    <property type="match status" value="1"/>
</dbReference>
<dbReference type="PROSITE" id="PS51888">
    <property type="entry name" value="CLIP"/>
    <property type="match status" value="1"/>
</dbReference>
<evidence type="ECO:0000256" key="15">
    <source>
        <dbReference type="RuleBase" id="RU363034"/>
    </source>
</evidence>
<evidence type="ECO:0000256" key="3">
    <source>
        <dbReference type="ARBA" id="ARBA00022490"/>
    </source>
</evidence>
<accession>A0A6V7GZS0</accession>
<feature type="domain" description="Clip" evidence="18">
    <location>
        <begin position="153"/>
        <end position="196"/>
    </location>
</feature>
<comment type="subcellular location">
    <subcellularLocation>
        <location evidence="1">Cytoplasm</location>
        <location evidence="1">Cytosol</location>
    </subcellularLocation>
</comment>
<dbReference type="SMART" id="SM00020">
    <property type="entry name" value="Tryp_SPc"/>
    <property type="match status" value="1"/>
</dbReference>
<dbReference type="InterPro" id="IPR001254">
    <property type="entry name" value="Trypsin_dom"/>
</dbReference>
<dbReference type="Proteomes" id="UP000752696">
    <property type="component" value="Unassembled WGS sequence"/>
</dbReference>
<evidence type="ECO:0000256" key="7">
    <source>
        <dbReference type="ARBA" id="ARBA00022825"/>
    </source>
</evidence>
<evidence type="ECO:0000256" key="4">
    <source>
        <dbReference type="ARBA" id="ARBA00022670"/>
    </source>
</evidence>
<dbReference type="Pfam" id="PF01008">
    <property type="entry name" value="IF-2B"/>
    <property type="match status" value="1"/>
</dbReference>
<dbReference type="SUPFAM" id="SSF100950">
    <property type="entry name" value="NagB/RpiA/CoA transferase-like"/>
    <property type="match status" value="1"/>
</dbReference>
<dbReference type="PROSITE" id="PS00134">
    <property type="entry name" value="TRYPSIN_HIS"/>
    <property type="match status" value="1"/>
</dbReference>
<keyword evidence="8" id="KW-1015">Disulfide bond</keyword>
<organism evidence="19 20">
    <name type="scientific">Heterotrigona itama</name>
    <dbReference type="NCBI Taxonomy" id="395501"/>
    <lineage>
        <taxon>Eukaryota</taxon>
        <taxon>Metazoa</taxon>
        <taxon>Ecdysozoa</taxon>
        <taxon>Arthropoda</taxon>
        <taxon>Hexapoda</taxon>
        <taxon>Insecta</taxon>
        <taxon>Pterygota</taxon>
        <taxon>Neoptera</taxon>
        <taxon>Endopterygota</taxon>
        <taxon>Hymenoptera</taxon>
        <taxon>Apocrita</taxon>
        <taxon>Aculeata</taxon>
        <taxon>Apoidea</taxon>
        <taxon>Anthophila</taxon>
        <taxon>Apidae</taxon>
        <taxon>Heterotrigona</taxon>
    </lineage>
</organism>
<evidence type="ECO:0000256" key="6">
    <source>
        <dbReference type="ARBA" id="ARBA00022801"/>
    </source>
</evidence>
<evidence type="ECO:0000256" key="16">
    <source>
        <dbReference type="SAM" id="MobiDB-lite"/>
    </source>
</evidence>
<keyword evidence="3" id="KW-0963">Cytoplasm</keyword>
<dbReference type="FunFam" id="2.40.10.10:FF:000006">
    <property type="entry name" value="Serine proteinase stubble"/>
    <property type="match status" value="1"/>
</dbReference>
<proteinExistence type="inferred from homology"/>
<evidence type="ECO:0000256" key="5">
    <source>
        <dbReference type="ARBA" id="ARBA00022729"/>
    </source>
</evidence>
<dbReference type="GO" id="GO:0005829">
    <property type="term" value="C:cytosol"/>
    <property type="evidence" value="ECO:0007669"/>
    <property type="project" value="UniProtKB-SubCell"/>
</dbReference>
<protein>
    <recommendedName>
        <fullName evidence="11">Translation initiation factor eIF2B subunit alpha</fullName>
    </recommendedName>
    <alternativeName>
        <fullName evidence="12">eIF2B GDP-GTP exchange factor subunit alpha</fullName>
    </alternativeName>
</protein>
<feature type="region of interest" description="Disordered" evidence="16">
    <location>
        <begin position="1"/>
        <end position="24"/>
    </location>
</feature>
<dbReference type="PROSITE" id="PS00135">
    <property type="entry name" value="TRYPSIN_SER"/>
    <property type="match status" value="1"/>
</dbReference>
<dbReference type="InterPro" id="IPR009003">
    <property type="entry name" value="Peptidase_S1_PA"/>
</dbReference>
<dbReference type="InterPro" id="IPR037171">
    <property type="entry name" value="NagB/RpiA_transferase-like"/>
</dbReference>
<dbReference type="Gene3D" id="1.20.120.1070">
    <property type="entry name" value="Translation initiation factor eIF-2B, N-terminal domain"/>
    <property type="match status" value="1"/>
</dbReference>
<evidence type="ECO:0000256" key="14">
    <source>
        <dbReference type="RuleBase" id="RU003814"/>
    </source>
</evidence>
<keyword evidence="5" id="KW-0732">Signal</keyword>
<keyword evidence="20" id="KW-1185">Reference proteome</keyword>
<comment type="caution">
    <text evidence="19">The sequence shown here is derived from an EMBL/GenBank/DDBJ whole genome shotgun (WGS) entry which is preliminary data.</text>
</comment>
<dbReference type="InterPro" id="IPR042528">
    <property type="entry name" value="elF-2B_alpha_N"/>
</dbReference>
<dbReference type="EMBL" id="CAJDYZ010004575">
    <property type="protein sequence ID" value="CAD1471604.1"/>
    <property type="molecule type" value="Genomic_DNA"/>
</dbReference>
<dbReference type="GO" id="GO:0006508">
    <property type="term" value="P:proteolysis"/>
    <property type="evidence" value="ECO:0007669"/>
    <property type="project" value="UniProtKB-KW"/>
</dbReference>
<evidence type="ECO:0000256" key="1">
    <source>
        <dbReference type="ARBA" id="ARBA00004514"/>
    </source>
</evidence>
<dbReference type="InterPro" id="IPR018114">
    <property type="entry name" value="TRYPSIN_HIS"/>
</dbReference>
<keyword evidence="6 15" id="KW-0378">Hydrolase</keyword>
<dbReference type="GO" id="GO:0004252">
    <property type="term" value="F:serine-type endopeptidase activity"/>
    <property type="evidence" value="ECO:0007669"/>
    <property type="project" value="InterPro"/>
</dbReference>
<dbReference type="Gene3D" id="2.40.10.10">
    <property type="entry name" value="Trypsin-like serine proteases"/>
    <property type="match status" value="1"/>
</dbReference>
<comment type="function">
    <text evidence="10">Acts as a component of the translation initiation factor 2B (eIF2B) complex, which catalyzes the exchange of GDP for GTP on eukaryotic initiation factor 2 (eIF2) gamma subunit. Its guanine nucleotide exchange factor activity is repressed when bound to eIF2 complex phosphorylated on the alpha subunit, thereby limiting the amount of methionyl-initiator methionine tRNA available to the ribosome and consequently global translation is repressed.</text>
</comment>
<dbReference type="OrthoDB" id="6348928at2759"/>
<sequence>SNRYGTPQRFVTPTRGWSETNGWDSGDSQRSAIFRRNVHVRPYVRLAKVEREQPDPLVTITETLGALNTVGSYIVNMTRGMENSSYPPKELPSAIYTISKNILGRNVTDSIAPLVRGVALPLRPVPIDSSTSSSSSSFAVEVNQDDKAKESIDCTTADGNPGKCQDLSNCPQLLLDLTKLRQSLCFKSLFVPGVCCQTTDKIDINETSPIAGIFPNPGGITSAVHPPLRPPIRPTKPHQTPRPIPLFPITTTPTNLAELLTTEFVSVSPSAVGQSVNHSNNFFGGTTTGGTIDNNLIQDDEECGVRNSGKYRVVGGEEALPGRWPWMAAIFLHGSKRTEFWCGGSLIGSRYILTAAHCTRDHRQRPFTARQFTVRLGDIDLERNDEPSAPETYAVKQIHAHPKFSRVGFYNDIAILELTRTVRKSPYVIPICLPQLHYRKERFAGARPTVVGWGTTYYGGKESTVQRQAVLPVWRNEDCNAAYFQPITSNFLCAGYSQGGKDACQGDSGGPLMLRADGRWIQIGIVSFGNKCGEPGYPGVYTRVTEYIDWIKKQMIQFHHTIYEKWNIKKLSALKTTDWIQDERKSLESNEQNISATVAHRRFRRHKYKRSSLMIIRKISTDEENSMGQSEMTQVQNLVSTNEKEFATNKSDNLNELDQTNHPATNDDDKIIELWNNSTKCATNEVQIRTNNVYNKAHKSESSHGLVKQQQSERKLSFEAWKNKKTITYQQILKKIKKEQQQKLLENLANMKWKKIAREVAQIRKKQEDRYHRKQKLFCRKHLETIKRTNAIINCNTINEGQIVNEYVLNISKNEKKTKLDKEKRIASSIVRESNNRKNKAFLINACMKNVEFHSWLNQLNWTLHKKYLRERRHLVRSFYCQPFYYGAETVQELRYCLQNAIDAMRSTENPVTAIASGSELFLRFITLTALDTSTFAECRGIMLHRGNIFYEKLVAARGKVAKVAAHFIKDGSKILTHSKSRVVLQAMKGAVESNKIFEVYVTCSSPDNSGEEMCQNLRKLGVSCTLILDSAMGYVMEQVDMVMVGAEGVVESGGIINKIGTYTLAMCAKEVKKPFYVLTESFKFSRIYPLNQVDLPNEFK</sequence>
<dbReference type="InterPro" id="IPR043504">
    <property type="entry name" value="Peptidase_S1_PA_chymotrypsin"/>
</dbReference>
<dbReference type="PANTHER" id="PTHR24258">
    <property type="entry name" value="SERINE PROTEASE-RELATED"/>
    <property type="match status" value="1"/>
</dbReference>
<evidence type="ECO:0000259" key="17">
    <source>
        <dbReference type="PROSITE" id="PS50240"/>
    </source>
</evidence>
<keyword evidence="4 15" id="KW-0645">Protease</keyword>
<name>A0A6V7GZS0_9HYME</name>
<comment type="similarity">
    <text evidence="2 14">Belongs to the eIF-2B alpha/beta/delta subunits family.</text>
</comment>
<dbReference type="PANTHER" id="PTHR24258:SF116">
    <property type="entry name" value="FI16631P1-RELATED"/>
    <property type="match status" value="1"/>
</dbReference>
<evidence type="ECO:0000256" key="8">
    <source>
        <dbReference type="ARBA" id="ARBA00023157"/>
    </source>
</evidence>
<gene>
    <name evidence="19" type="ORF">MHI_LOCUS244919</name>
</gene>
<comment type="subunit">
    <text evidence="13">Component of the translation initiation factor 2B (eIF2B) complex which is a heterodecamer of two sets of five different subunits: alpha, beta, gamma, delta and epsilon. Subunits alpha, beta and delta comprise a regulatory subcomplex and subunits epsilon and gamma comprise a catalytic subcomplex. Within the complex, the hexameric regulatory complex resides at the center, with the two heterodimeric catalytic subcomplexes bound on opposite sides.</text>
</comment>
<dbReference type="AlphaFoldDB" id="A0A6V7GZS0"/>
<feature type="non-terminal residue" evidence="19">
    <location>
        <position position="1"/>
    </location>
</feature>
<feature type="domain" description="Peptidase S1" evidence="17">
    <location>
        <begin position="313"/>
        <end position="556"/>
    </location>
</feature>